<name>A0AAQ3MXR4_VIGMU</name>
<reference evidence="1 2" key="1">
    <citation type="journal article" date="2023" name="Life. Sci Alliance">
        <title>Evolutionary insights into 3D genome organization and epigenetic landscape of Vigna mungo.</title>
        <authorList>
            <person name="Junaid A."/>
            <person name="Singh B."/>
            <person name="Bhatia S."/>
        </authorList>
    </citation>
    <scope>NUCLEOTIDE SEQUENCE [LARGE SCALE GENOMIC DNA]</scope>
    <source>
        <strain evidence="1">Urdbean</strain>
    </source>
</reference>
<proteinExistence type="predicted"/>
<dbReference type="Proteomes" id="UP001374535">
    <property type="component" value="Chromosome 8"/>
</dbReference>
<accession>A0AAQ3MXR4</accession>
<organism evidence="1 2">
    <name type="scientific">Vigna mungo</name>
    <name type="common">Black gram</name>
    <name type="synonym">Phaseolus mungo</name>
    <dbReference type="NCBI Taxonomy" id="3915"/>
    <lineage>
        <taxon>Eukaryota</taxon>
        <taxon>Viridiplantae</taxon>
        <taxon>Streptophyta</taxon>
        <taxon>Embryophyta</taxon>
        <taxon>Tracheophyta</taxon>
        <taxon>Spermatophyta</taxon>
        <taxon>Magnoliopsida</taxon>
        <taxon>eudicotyledons</taxon>
        <taxon>Gunneridae</taxon>
        <taxon>Pentapetalae</taxon>
        <taxon>rosids</taxon>
        <taxon>fabids</taxon>
        <taxon>Fabales</taxon>
        <taxon>Fabaceae</taxon>
        <taxon>Papilionoideae</taxon>
        <taxon>50 kb inversion clade</taxon>
        <taxon>NPAAA clade</taxon>
        <taxon>indigoferoid/millettioid clade</taxon>
        <taxon>Phaseoleae</taxon>
        <taxon>Vigna</taxon>
    </lineage>
</organism>
<dbReference type="EMBL" id="CP144693">
    <property type="protein sequence ID" value="WVY99347.1"/>
    <property type="molecule type" value="Genomic_DNA"/>
</dbReference>
<keyword evidence="2" id="KW-1185">Reference proteome</keyword>
<evidence type="ECO:0000313" key="2">
    <source>
        <dbReference type="Proteomes" id="UP001374535"/>
    </source>
</evidence>
<dbReference type="AlphaFoldDB" id="A0AAQ3MXR4"/>
<sequence length="107" mass="12323">MDRWNCCFLLNIVTPINFHSREMELQIPKYSQGISKPGLRAKSFSGAGETRQYFQLPKHHLPLYQTGFQNYFPGTSSITCKELKLYSLIQQSVNSFTKAKSGSYFVF</sequence>
<gene>
    <name evidence="1" type="ORF">V8G54_025417</name>
</gene>
<protein>
    <submittedName>
        <fullName evidence="1">Uncharacterized protein</fullName>
    </submittedName>
</protein>
<evidence type="ECO:0000313" key="1">
    <source>
        <dbReference type="EMBL" id="WVY99347.1"/>
    </source>
</evidence>